<gene>
    <name evidence="2" type="ORF">SAMN05216258_102326</name>
</gene>
<evidence type="ECO:0000259" key="1">
    <source>
        <dbReference type="PROSITE" id="PS51819"/>
    </source>
</evidence>
<dbReference type="Pfam" id="PF00903">
    <property type="entry name" value="Glyoxalase"/>
    <property type="match status" value="2"/>
</dbReference>
<dbReference type="CDD" id="cd08346">
    <property type="entry name" value="PcpA_N_like"/>
    <property type="match status" value="1"/>
</dbReference>
<dbReference type="Gene3D" id="3.10.180.10">
    <property type="entry name" value="2,3-Dihydroxybiphenyl 1,2-Dioxygenase, domain 1"/>
    <property type="match status" value="2"/>
</dbReference>
<protein>
    <submittedName>
        <fullName evidence="2">Glyoxalase family protein</fullName>
    </submittedName>
</protein>
<evidence type="ECO:0000313" key="3">
    <source>
        <dbReference type="Proteomes" id="UP000199377"/>
    </source>
</evidence>
<dbReference type="CDD" id="cd08347">
    <property type="entry name" value="PcpA_C_like"/>
    <property type="match status" value="1"/>
</dbReference>
<dbReference type="PANTHER" id="PTHR36110:SF2">
    <property type="entry name" value="RING-CLEAVING DIOXYGENASE MHQE-RELATED"/>
    <property type="match status" value="1"/>
</dbReference>
<dbReference type="SUPFAM" id="SSF54593">
    <property type="entry name" value="Glyoxalase/Bleomycin resistance protein/Dihydroxybiphenyl dioxygenase"/>
    <property type="match status" value="1"/>
</dbReference>
<dbReference type="PROSITE" id="PS51819">
    <property type="entry name" value="VOC"/>
    <property type="match status" value="2"/>
</dbReference>
<dbReference type="PANTHER" id="PTHR36110">
    <property type="entry name" value="RING-CLEAVING DIOXYGENASE MHQE-RELATED"/>
    <property type="match status" value="1"/>
</dbReference>
<sequence length="310" mass="33350">MSAHPLHHVTAIAGGARRNLDVYTRVLGLRLVKKTVNFDDPSAYHFYYGDEAGSPGTILTFFPWEKAAPGRLGAGETQETLFRVPPGATDWWAARLEAAGLEVSAPETRFGETALPFRDPDGMRLALVEVEAAGAEPAWTAGDVPAERAIRGMQGVRLLLRTTGPTAAILGDVFGFAETGRDGPATRLEAVDGPYGSVVELVEAPGAMPARMGRGSVHHIAFRAKDDADQAAMAAKLKSAHGMQTTEQRDRTYFRSIYFREPGGVLFEIATDAPGFAIDEAQDALGEALKLPPQYEKHRAEIEKILPALG</sequence>
<dbReference type="EMBL" id="FOQH01000002">
    <property type="protein sequence ID" value="SFH80449.1"/>
    <property type="molecule type" value="Genomic_DNA"/>
</dbReference>
<dbReference type="InterPro" id="IPR029068">
    <property type="entry name" value="Glyas_Bleomycin-R_OHBP_Dase"/>
</dbReference>
<evidence type="ECO:0000313" key="2">
    <source>
        <dbReference type="EMBL" id="SFH80449.1"/>
    </source>
</evidence>
<feature type="domain" description="VOC" evidence="1">
    <location>
        <begin position="152"/>
        <end position="272"/>
    </location>
</feature>
<dbReference type="STRING" id="1114924.SAMN05216258_102326"/>
<feature type="domain" description="VOC" evidence="1">
    <location>
        <begin position="5"/>
        <end position="130"/>
    </location>
</feature>
<reference evidence="2 3" key="1">
    <citation type="submission" date="2016-10" db="EMBL/GenBank/DDBJ databases">
        <authorList>
            <person name="de Groot N.N."/>
        </authorList>
    </citation>
    <scope>NUCLEOTIDE SEQUENCE [LARGE SCALE GENOMIC DNA]</scope>
    <source>
        <strain evidence="2 3">CGMCC 1.11030</strain>
    </source>
</reference>
<dbReference type="InterPro" id="IPR004360">
    <property type="entry name" value="Glyas_Fos-R_dOase_dom"/>
</dbReference>
<proteinExistence type="predicted"/>
<keyword evidence="3" id="KW-1185">Reference proteome</keyword>
<organism evidence="2 3">
    <name type="scientific">Albimonas pacifica</name>
    <dbReference type="NCBI Taxonomy" id="1114924"/>
    <lineage>
        <taxon>Bacteria</taxon>
        <taxon>Pseudomonadati</taxon>
        <taxon>Pseudomonadota</taxon>
        <taxon>Alphaproteobacteria</taxon>
        <taxon>Rhodobacterales</taxon>
        <taxon>Paracoccaceae</taxon>
        <taxon>Albimonas</taxon>
    </lineage>
</organism>
<dbReference type="Proteomes" id="UP000199377">
    <property type="component" value="Unassembled WGS sequence"/>
</dbReference>
<dbReference type="InterPro" id="IPR052537">
    <property type="entry name" value="Extradiol_RC_dioxygenase"/>
</dbReference>
<dbReference type="OrthoDB" id="9785698at2"/>
<dbReference type="InterPro" id="IPR037523">
    <property type="entry name" value="VOC_core"/>
</dbReference>
<dbReference type="AlphaFoldDB" id="A0A1I3D1N8"/>
<accession>A0A1I3D1N8</accession>
<name>A0A1I3D1N8_9RHOB</name>
<dbReference type="RefSeq" id="WP_092858278.1">
    <property type="nucleotide sequence ID" value="NZ_FOQH01000002.1"/>
</dbReference>